<feature type="binding site" evidence="10">
    <location>
        <position position="182"/>
    </location>
    <ligand>
        <name>Mn(2+)</name>
        <dbReference type="ChEBI" id="CHEBI:29035"/>
    </ligand>
</feature>
<dbReference type="InParanoid" id="E8N1C4"/>
<dbReference type="InterPro" id="IPR002729">
    <property type="entry name" value="CRISPR-assoc_Cas1"/>
</dbReference>
<dbReference type="AlphaFoldDB" id="E8N1C4"/>
<evidence type="ECO:0000256" key="8">
    <source>
        <dbReference type="ARBA" id="ARBA00023211"/>
    </source>
</evidence>
<dbReference type="Gene3D" id="1.20.120.920">
    <property type="entry name" value="CRISPR-associated endonuclease Cas1, C-terminal domain"/>
    <property type="match status" value="1"/>
</dbReference>
<dbReference type="HOGENOM" id="CLU_052779_0_0_0"/>
<keyword evidence="8 10" id="KW-0464">Manganese</keyword>
<evidence type="ECO:0000256" key="4">
    <source>
        <dbReference type="ARBA" id="ARBA00022801"/>
    </source>
</evidence>
<comment type="subunit">
    <text evidence="9 10">Homodimer, forms a heterotetramer with a Cas2 homodimer.</text>
</comment>
<dbReference type="RefSeq" id="WP_013561212.1">
    <property type="nucleotide sequence ID" value="NC_014960.1"/>
</dbReference>
<dbReference type="NCBIfam" id="TIGR00287">
    <property type="entry name" value="cas1"/>
    <property type="match status" value="1"/>
</dbReference>
<dbReference type="CDD" id="cd09634">
    <property type="entry name" value="Cas1_I-II-III"/>
    <property type="match status" value="1"/>
</dbReference>
<dbReference type="eggNOG" id="COG1518">
    <property type="taxonomic scope" value="Bacteria"/>
</dbReference>
<keyword evidence="5 10" id="KW-0460">Magnesium</keyword>
<evidence type="ECO:0000256" key="1">
    <source>
        <dbReference type="ARBA" id="ARBA00022722"/>
    </source>
</evidence>
<evidence type="ECO:0000256" key="7">
    <source>
        <dbReference type="ARBA" id="ARBA00023125"/>
    </source>
</evidence>
<dbReference type="PANTHER" id="PTHR34353">
    <property type="entry name" value="CRISPR-ASSOCIATED ENDONUCLEASE CAS1 1"/>
    <property type="match status" value="1"/>
</dbReference>
<evidence type="ECO:0000256" key="2">
    <source>
        <dbReference type="ARBA" id="ARBA00022723"/>
    </source>
</evidence>
<dbReference type="Pfam" id="PF01867">
    <property type="entry name" value="Cas_Cas1"/>
    <property type="match status" value="1"/>
</dbReference>
<sequence>MAIIQHLIVDEYGTFIGKHSERLIVFKGEEKRLQAPLLHLESVVIANLGVSISADAVQVCTERGIPIFFISSIGEPYASLYSAGLTGTVATRRAQLEAYRDRRGLELALALALGKIQNQSNFLRYMSKYRKESAPALYEELRRRSAEVLEVYRELERLRSAEAFQQGTWSIEDLREVMMALEGRAARHYWEAIALTVPEKYNFPGRVGRGAADPLNAALNYGYGILYGQVERAIVLAGLDPYAGFLHVDRPGKPSLTLDFIEEFRPTVVDRTIIGLANHSVDFEQDEKNLLTQDTRRMIAEKVLERLDTPIPFEGKRYPIRGIIQMQARHMATFLRGERAAYVPSQLPW</sequence>
<keyword evidence="3 10" id="KW-0255">Endonuclease</keyword>
<dbReference type="GO" id="GO:0051607">
    <property type="term" value="P:defense response to virus"/>
    <property type="evidence" value="ECO:0007669"/>
    <property type="project" value="UniProtKB-UniRule"/>
</dbReference>
<comment type="cofactor">
    <cofactor evidence="10">
        <name>Mg(2+)</name>
        <dbReference type="ChEBI" id="CHEBI:18420"/>
    </cofactor>
    <cofactor evidence="10">
        <name>Mn(2+)</name>
        <dbReference type="ChEBI" id="CHEBI:29035"/>
    </cofactor>
</comment>
<dbReference type="GO" id="GO:0016787">
    <property type="term" value="F:hydrolase activity"/>
    <property type="evidence" value="ECO:0007669"/>
    <property type="project" value="UniProtKB-KW"/>
</dbReference>
<dbReference type="InterPro" id="IPR050646">
    <property type="entry name" value="Cas1"/>
</dbReference>
<dbReference type="Proteomes" id="UP000008922">
    <property type="component" value="Chromosome"/>
</dbReference>
<dbReference type="InterPro" id="IPR042211">
    <property type="entry name" value="CRISPR-assoc_Cas1_N"/>
</dbReference>
<dbReference type="InterPro" id="IPR042206">
    <property type="entry name" value="CRISPR-assoc_Cas1_C"/>
</dbReference>
<keyword evidence="6 10" id="KW-0051">Antiviral defense</keyword>
<keyword evidence="1 10" id="KW-0540">Nuclease</keyword>
<evidence type="ECO:0000256" key="3">
    <source>
        <dbReference type="ARBA" id="ARBA00022759"/>
    </source>
</evidence>
<organism evidence="11 12">
    <name type="scientific">Anaerolinea thermophila (strain DSM 14523 / JCM 11388 / NBRC 100420 / UNI-1)</name>
    <dbReference type="NCBI Taxonomy" id="926569"/>
    <lineage>
        <taxon>Bacteria</taxon>
        <taxon>Bacillati</taxon>
        <taxon>Chloroflexota</taxon>
        <taxon>Anaerolineae</taxon>
        <taxon>Anaerolineales</taxon>
        <taxon>Anaerolineaceae</taxon>
        <taxon>Anaerolinea</taxon>
    </lineage>
</organism>
<dbReference type="GO" id="GO:0043571">
    <property type="term" value="P:maintenance of CRISPR repeat elements"/>
    <property type="evidence" value="ECO:0007669"/>
    <property type="project" value="UniProtKB-UniRule"/>
</dbReference>
<gene>
    <name evidence="10" type="primary">cas1</name>
    <name evidence="11" type="ordered locus">ANT_28410</name>
</gene>
<protein>
    <recommendedName>
        <fullName evidence="10">CRISPR-associated endonuclease Cas1</fullName>
        <ecNumber evidence="10">3.1.-.-</ecNumber>
    </recommendedName>
</protein>
<keyword evidence="4 10" id="KW-0378">Hydrolase</keyword>
<keyword evidence="12" id="KW-1185">Reference proteome</keyword>
<evidence type="ECO:0000313" key="12">
    <source>
        <dbReference type="Proteomes" id="UP000008922"/>
    </source>
</evidence>
<keyword evidence="7 10" id="KW-0238">DNA-binding</keyword>
<reference evidence="11 12" key="1">
    <citation type="submission" date="2010-12" db="EMBL/GenBank/DDBJ databases">
        <title>Whole genome sequence of Anaerolinea thermophila UNI-1.</title>
        <authorList>
            <person name="Narita-Yamada S."/>
            <person name="Kishi E."/>
            <person name="Watanabe Y."/>
            <person name="Takasaki K."/>
            <person name="Ankai A."/>
            <person name="Oguchi A."/>
            <person name="Fukui S."/>
            <person name="Takahashi M."/>
            <person name="Yashiro I."/>
            <person name="Hosoyama A."/>
            <person name="Sekiguchi Y."/>
            <person name="Hanada S."/>
            <person name="Fujita N."/>
        </authorList>
    </citation>
    <scope>NUCLEOTIDE SEQUENCE [LARGE SCALE GENOMIC DNA]</scope>
    <source>
        <strain evidence="12">DSM 14523 / JCM 11388 / NBRC 100420 / UNI-1</strain>
    </source>
</reference>
<dbReference type="HAMAP" id="MF_01470">
    <property type="entry name" value="Cas1"/>
    <property type="match status" value="1"/>
</dbReference>
<evidence type="ECO:0000256" key="9">
    <source>
        <dbReference type="ARBA" id="ARBA00038592"/>
    </source>
</evidence>
<dbReference type="GO" id="GO:0004519">
    <property type="term" value="F:endonuclease activity"/>
    <property type="evidence" value="ECO:0007669"/>
    <property type="project" value="UniProtKB-UniRule"/>
</dbReference>
<accession>E8N1C4</accession>
<name>E8N1C4_ANATU</name>
<dbReference type="GO" id="GO:0003677">
    <property type="term" value="F:DNA binding"/>
    <property type="evidence" value="ECO:0007669"/>
    <property type="project" value="UniProtKB-KW"/>
</dbReference>
<dbReference type="KEGG" id="atm:ANT_28410"/>
<comment type="function">
    <text evidence="10">CRISPR (clustered regularly interspaced short palindromic repeat), is an adaptive immune system that provides protection against mobile genetic elements (viruses, transposable elements and conjugative plasmids). CRISPR clusters contain spacers, sequences complementary to antecedent mobile elements, and target invading nucleic acids. CRISPR clusters are transcribed and processed into CRISPR RNA (crRNA). Acts as a dsDNA endonuclease. Involved in the integration of spacer DNA into the CRISPR cassette.</text>
</comment>
<evidence type="ECO:0000256" key="5">
    <source>
        <dbReference type="ARBA" id="ARBA00022842"/>
    </source>
</evidence>
<proteinExistence type="inferred from homology"/>
<dbReference type="OrthoDB" id="9803119at2"/>
<dbReference type="PANTHER" id="PTHR34353:SF2">
    <property type="entry name" value="CRISPR-ASSOCIATED ENDONUCLEASE CAS1 1"/>
    <property type="match status" value="1"/>
</dbReference>
<dbReference type="GO" id="GO:0046872">
    <property type="term" value="F:metal ion binding"/>
    <property type="evidence" value="ECO:0007669"/>
    <property type="project" value="UniProtKB-UniRule"/>
</dbReference>
<feature type="binding site" evidence="10">
    <location>
        <position position="262"/>
    </location>
    <ligand>
        <name>Mn(2+)</name>
        <dbReference type="ChEBI" id="CHEBI:29035"/>
    </ligand>
</feature>
<dbReference type="STRING" id="926569.ANT_28410"/>
<feature type="binding site" evidence="10">
    <location>
        <position position="247"/>
    </location>
    <ligand>
        <name>Mn(2+)</name>
        <dbReference type="ChEBI" id="CHEBI:29035"/>
    </ligand>
</feature>
<dbReference type="Gene3D" id="3.100.10.20">
    <property type="entry name" value="CRISPR-associated endonuclease Cas1, N-terminal domain"/>
    <property type="match status" value="1"/>
</dbReference>
<evidence type="ECO:0000256" key="10">
    <source>
        <dbReference type="HAMAP-Rule" id="MF_01470"/>
    </source>
</evidence>
<keyword evidence="2 10" id="KW-0479">Metal-binding</keyword>
<dbReference type="EC" id="3.1.-.-" evidence="10"/>
<dbReference type="EMBL" id="AP012029">
    <property type="protein sequence ID" value="BAJ64867.1"/>
    <property type="molecule type" value="Genomic_DNA"/>
</dbReference>
<evidence type="ECO:0000256" key="6">
    <source>
        <dbReference type="ARBA" id="ARBA00023118"/>
    </source>
</evidence>
<evidence type="ECO:0000313" key="11">
    <source>
        <dbReference type="EMBL" id="BAJ64867.1"/>
    </source>
</evidence>
<comment type="similarity">
    <text evidence="10">Belongs to the CRISPR-associated endonuclease Cas1 family.</text>
</comment>